<dbReference type="Gene3D" id="3.60.21.10">
    <property type="match status" value="1"/>
</dbReference>
<evidence type="ECO:0000259" key="3">
    <source>
        <dbReference type="Pfam" id="PF09511"/>
    </source>
</evidence>
<dbReference type="Pfam" id="PF09511">
    <property type="entry name" value="RNA_lig_T4_1"/>
    <property type="match status" value="1"/>
</dbReference>
<feature type="region of interest" description="Disordered" evidence="1">
    <location>
        <begin position="456"/>
        <end position="476"/>
    </location>
</feature>
<dbReference type="InterPro" id="IPR004843">
    <property type="entry name" value="Calcineurin-like_PHP"/>
</dbReference>
<dbReference type="PANTHER" id="PTHR32004">
    <property type="entry name" value="TRNA LIGASE"/>
    <property type="match status" value="1"/>
</dbReference>
<dbReference type="InterPro" id="IPR029052">
    <property type="entry name" value="Metallo-depent_PP-like"/>
</dbReference>
<dbReference type="EMBL" id="LR134479">
    <property type="protein sequence ID" value="VEI24261.1"/>
    <property type="molecule type" value="Genomic_DNA"/>
</dbReference>
<proteinExistence type="predicted"/>
<dbReference type="GO" id="GO:0003972">
    <property type="term" value="F:RNA ligase (ATP) activity"/>
    <property type="evidence" value="ECO:0007669"/>
    <property type="project" value="TreeGrafter"/>
</dbReference>
<dbReference type="Gene3D" id="3.40.50.300">
    <property type="entry name" value="P-loop containing nucleotide triphosphate hydrolases"/>
    <property type="match status" value="1"/>
</dbReference>
<dbReference type="Pfam" id="PF00149">
    <property type="entry name" value="Metallophos"/>
    <property type="match status" value="1"/>
</dbReference>
<dbReference type="RefSeq" id="WP_126500528.1">
    <property type="nucleotide sequence ID" value="NZ_CAJPQC010000024.1"/>
</dbReference>
<dbReference type="Pfam" id="PF13671">
    <property type="entry name" value="AAA_33"/>
    <property type="match status" value="1"/>
</dbReference>
<evidence type="ECO:0000256" key="1">
    <source>
        <dbReference type="SAM" id="MobiDB-lite"/>
    </source>
</evidence>
<evidence type="ECO:0000313" key="5">
    <source>
        <dbReference type="Proteomes" id="UP000282386"/>
    </source>
</evidence>
<feature type="domain" description="T4 RNA ligase 1-like N-terminal" evidence="3">
    <location>
        <begin position="523"/>
        <end position="738"/>
    </location>
</feature>
<feature type="compositionally biased region" description="Low complexity" evidence="1">
    <location>
        <begin position="456"/>
        <end position="469"/>
    </location>
</feature>
<dbReference type="Proteomes" id="UP000282386">
    <property type="component" value="Chromosome"/>
</dbReference>
<dbReference type="AlphaFoldDB" id="A0A7Z9A4F1"/>
<dbReference type="PANTHER" id="PTHR32004:SF1">
    <property type="entry name" value="TRNA LIGASE"/>
    <property type="match status" value="1"/>
</dbReference>
<gene>
    <name evidence="4" type="ORF">NCTC10207_01993</name>
</gene>
<dbReference type="GO" id="GO:0006388">
    <property type="term" value="P:tRNA splicing, via endonucleolytic cleavage and ligation"/>
    <property type="evidence" value="ECO:0007669"/>
    <property type="project" value="TreeGrafter"/>
</dbReference>
<dbReference type="SUPFAM" id="SSF52540">
    <property type="entry name" value="P-loop containing nucleoside triphosphate hydrolases"/>
    <property type="match status" value="1"/>
</dbReference>
<protein>
    <submittedName>
        <fullName evidence="4">Diadenosine tetraphosphatase</fullName>
    </submittedName>
</protein>
<dbReference type="InterPro" id="IPR027417">
    <property type="entry name" value="P-loop_NTPase"/>
</dbReference>
<sequence>MARKIFLLAGAAGAGKSTWIAAHPELADLTHSWDAERRKCGYITYTLDNQPALALSQNTSAESKAIRRVNDCVEENMRHGNTVFIDNMNVLLRNMKTFLEFARKYCYTAYLVDFQGELTLDELYGRNRTREYTKRVPEEVIETAYNNHRELRENWRSILKNYRDVVAGYIAPGQVFAELFTPVRALDNYRTVVVVGDIQGMGGELEKLINTLSPETGLRDENICWIFAGDLFDRGQNPEKVFDILEPALGTLPNVHLVMGNHERSIMHTIRGVRRYRDARETLDALAAHGVYNSRVITMLNTAVNMMPFTLGHERYFVTHAGVAPQLFADSHRTLEGVGEGYLTGLYADETFYLGSNPYPQARAGKTQYAGYEDTLNDLSRAAGITQIYGHRPAALGSEGYSNLIPLESSVEYTGGELSAVVFSCEDSASGAPEKAVWKREIVKIPSSSLIPDPYASGSRAAGASKSTANGAEEPLNDGHRLLEEMRANPNVNVRATEPAGVLACNFTRKAFYKGAWDKTTAKARGLFIHAETGKIVGRGYEKFFNMDEPGHESEAHVRKRLAYPAVARAKENGYLAIITVFDGVLTVYSKGGATAYSRHAESILRAALTEEELTRLTEALTRMDSSLTVEVVDPFHDPHIVPYEQVTLYLLDLVANTAQFSVKPARFENLWLSPQAFAQPRPTKEHGPVRIAAVTEIVLENDADFTRLLQDARTSDAEGWVIRDSTGYMVKIKAPGYSATKRARSIPVLVDYLKTAEKLEHSPHAYEDIERFEHNARQAGINLDDYIVQDISARPVWNLPRLAPHLNVLLDGVRTRGRWGQAQ</sequence>
<dbReference type="SUPFAM" id="SSF56300">
    <property type="entry name" value="Metallo-dependent phosphatases"/>
    <property type="match status" value="1"/>
</dbReference>
<dbReference type="InterPro" id="IPR019039">
    <property type="entry name" value="T4-Rnl1-like_N"/>
</dbReference>
<accession>A0A7Z9A4F1</accession>
<reference evidence="4 5" key="1">
    <citation type="submission" date="2018-12" db="EMBL/GenBank/DDBJ databases">
        <authorList>
            <consortium name="Pathogen Informatics"/>
        </authorList>
    </citation>
    <scope>NUCLEOTIDE SEQUENCE [LARGE SCALE GENOMIC DNA]</scope>
    <source>
        <strain evidence="4 5">NCTC10207</strain>
    </source>
</reference>
<feature type="domain" description="Calcineurin-like phosphoesterase" evidence="2">
    <location>
        <begin position="191"/>
        <end position="324"/>
    </location>
</feature>
<evidence type="ECO:0000313" key="4">
    <source>
        <dbReference type="EMBL" id="VEI24261.1"/>
    </source>
</evidence>
<dbReference type="GO" id="GO:0016787">
    <property type="term" value="F:hydrolase activity"/>
    <property type="evidence" value="ECO:0007669"/>
    <property type="project" value="InterPro"/>
</dbReference>
<evidence type="ECO:0000259" key="2">
    <source>
        <dbReference type="Pfam" id="PF00149"/>
    </source>
</evidence>
<name>A0A7Z9A4F1_9MICC</name>
<organism evidence="4 5">
    <name type="scientific">Rothia aeria</name>
    <dbReference type="NCBI Taxonomy" id="172042"/>
    <lineage>
        <taxon>Bacteria</taxon>
        <taxon>Bacillati</taxon>
        <taxon>Actinomycetota</taxon>
        <taxon>Actinomycetes</taxon>
        <taxon>Micrococcales</taxon>
        <taxon>Micrococcaceae</taxon>
        <taxon>Rothia</taxon>
    </lineage>
</organism>